<gene>
    <name evidence="4" type="ORF">MNOR_LOCUS162</name>
</gene>
<feature type="domain" description="Vacuolar protein sorting-associated protein 13 VPS13 adaptor binding" evidence="3">
    <location>
        <begin position="606"/>
        <end position="1121"/>
    </location>
</feature>
<comment type="similarity">
    <text evidence="1">Belongs to the VPS13 family.</text>
</comment>
<sequence length="1222" mass="137283">LSPEHSASKLTSSVSQSSLASIGSQWSQNSISSPGKKKTFAKFSLHRIDLKGGMYSNTIFTANMVLNNCILQDTRPGHEGFITKMFERRDASGDKGMIDITFEMDQDTKFVQVNISGIKLILHLPYLLSIQKFFMDSISVKKQTDPPPQPKTEVKKDFKRLKSVVEENRVAQQGNVLTIRVKIDSPDIAVVEDRTSIDTSAIILHTEFNADIKLSPEQQNIGAAMTRLEMYSCCYNPEKRHKTMSQILSPCEVSFYTAKNSSHPQIFSLKIGHIDLRVSPATIALLSSISMVLSKTDEIQVEETEDVCEWPELWKPKPLKPTMFPFLDVEEAMEAEAAPVIVDSDSLNSSNGNETGEVQIETILMTLETGSGISPMPLIKLQVNAIITVTGYLSKMLKANGQMGIVAVYYNGRLAVWEPLLEPVNQQRIRTEHEPWKLDFEVEQMLVSTPYSSPSRSLMGSPAASPDMEEYEIMPYEKPLCTINIDAKDPLELNITKTFMEVQTVLSNAFADAYKQKMEARKGPSAPFRVVNNTGMKINVLLHESTFQIREQNFENVTLENLTYVDLFETKPATPKHKRAFSLISETGLKDRSIKIQVPSLNGECNIPVTRADKRYFVIDNKERGEAWGLVATISVDGGCKIITLSSSVQVKNYLDVDVEVYYMMEHGNEVDFALKLSPGEEQRLPLHAVHTPSGEIFFAVNGHSVSIVPFVWRGLQNRICEVQELRCNPRNMQEVHATPFIISASGTVEQILYEDTSRRTLKSVLYCIELHPAMVLYNLLPVSLSLDSPGTTDTKSWVMPGNSKYLNKAVRGACYLEIQINDYQGRDWVCGKSIELEPLHASVWTFTSHPSGFNGSDTIDLGMHVVEEKGTLSLSLYCPFWMINKTGHMLTYKGETSSNVVVHEKNSNEAVLFSFKSKAFFGKKKAAVKVENSQWSEKFSLDVVGSSGLLTCKAQDRIYQIGIDIQLSSSGLTKMVVFVPYFKICNKAPYDVEVKEEQTSEWFTVLSNECIGWWPKVNSEQLVVRIQDTQECTCPFSYENPLSTLLRLDNNYGGIYTEVNVNEGGVLVQLRQCEDGAATALIINHLSSNFLTIWQEGQDNNKIVVHSNSIQYFTWSNPTSVRMLTWAIDDENPTERGNMLDRDDKGMVEDKDGKVCCYWVGFMFGAQRCLLFTKDASVADSALYTLENDRIMQDWTVDLHSIGLSLVNDVRQKEVAYLCMK</sequence>
<comment type="caution">
    <text evidence="4">The sequence shown here is derived from an EMBL/GenBank/DDBJ whole genome shotgun (WGS) entry which is preliminary data.</text>
</comment>
<feature type="non-terminal residue" evidence="4">
    <location>
        <position position="1"/>
    </location>
</feature>
<dbReference type="GO" id="GO:0006623">
    <property type="term" value="P:protein targeting to vacuole"/>
    <property type="evidence" value="ECO:0007669"/>
    <property type="project" value="TreeGrafter"/>
</dbReference>
<dbReference type="GO" id="GO:0045053">
    <property type="term" value="P:protein retention in Golgi apparatus"/>
    <property type="evidence" value="ECO:0007669"/>
    <property type="project" value="TreeGrafter"/>
</dbReference>
<protein>
    <recommendedName>
        <fullName evidence="6">Vacuolar protein sorting-associated protein 13 VPS13 adaptor binding domain-containing protein</fullName>
    </recommendedName>
</protein>
<dbReference type="Proteomes" id="UP001497623">
    <property type="component" value="Unassembled WGS sequence"/>
</dbReference>
<evidence type="ECO:0000259" key="2">
    <source>
        <dbReference type="Pfam" id="PF25033"/>
    </source>
</evidence>
<evidence type="ECO:0000259" key="3">
    <source>
        <dbReference type="Pfam" id="PF25036"/>
    </source>
</evidence>
<evidence type="ECO:0000256" key="1">
    <source>
        <dbReference type="ARBA" id="ARBA00006545"/>
    </source>
</evidence>
<dbReference type="Pfam" id="PF25033">
    <property type="entry name" value="VPS13_M"/>
    <property type="match status" value="1"/>
</dbReference>
<dbReference type="InterPro" id="IPR009543">
    <property type="entry name" value="VPS13_VAB"/>
</dbReference>
<dbReference type="InterPro" id="IPR056747">
    <property type="entry name" value="VPS13-like_M"/>
</dbReference>
<dbReference type="Pfam" id="PF25036">
    <property type="entry name" value="VPS13_VAB"/>
    <property type="match status" value="1"/>
</dbReference>
<dbReference type="PANTHER" id="PTHR16166">
    <property type="entry name" value="VACUOLAR PROTEIN SORTING-ASSOCIATED PROTEIN VPS13"/>
    <property type="match status" value="1"/>
</dbReference>
<evidence type="ECO:0000313" key="5">
    <source>
        <dbReference type="Proteomes" id="UP001497623"/>
    </source>
</evidence>
<evidence type="ECO:0000313" key="4">
    <source>
        <dbReference type="EMBL" id="CAL4058718.1"/>
    </source>
</evidence>
<name>A0AAV2PGA8_MEGNR</name>
<evidence type="ECO:0008006" key="6">
    <source>
        <dbReference type="Google" id="ProtNLM"/>
    </source>
</evidence>
<accession>A0AAV2PGA8</accession>
<feature type="domain" description="VPS13-like middle region" evidence="2">
    <location>
        <begin position="31"/>
        <end position="454"/>
    </location>
</feature>
<organism evidence="4 5">
    <name type="scientific">Meganyctiphanes norvegica</name>
    <name type="common">Northern krill</name>
    <name type="synonym">Thysanopoda norvegica</name>
    <dbReference type="NCBI Taxonomy" id="48144"/>
    <lineage>
        <taxon>Eukaryota</taxon>
        <taxon>Metazoa</taxon>
        <taxon>Ecdysozoa</taxon>
        <taxon>Arthropoda</taxon>
        <taxon>Crustacea</taxon>
        <taxon>Multicrustacea</taxon>
        <taxon>Malacostraca</taxon>
        <taxon>Eumalacostraca</taxon>
        <taxon>Eucarida</taxon>
        <taxon>Euphausiacea</taxon>
        <taxon>Euphausiidae</taxon>
        <taxon>Meganyctiphanes</taxon>
    </lineage>
</organism>
<dbReference type="PANTHER" id="PTHR16166:SF93">
    <property type="entry name" value="INTERMEMBRANE LIPID TRANSFER PROTEIN VPS13"/>
    <property type="match status" value="1"/>
</dbReference>
<dbReference type="AlphaFoldDB" id="A0AAV2PGA8"/>
<dbReference type="InterPro" id="IPR026847">
    <property type="entry name" value="VPS13"/>
</dbReference>
<keyword evidence="5" id="KW-1185">Reference proteome</keyword>
<proteinExistence type="inferred from homology"/>
<dbReference type="EMBL" id="CAXKWB010000031">
    <property type="protein sequence ID" value="CAL4058718.1"/>
    <property type="molecule type" value="Genomic_DNA"/>
</dbReference>
<reference evidence="4 5" key="1">
    <citation type="submission" date="2024-05" db="EMBL/GenBank/DDBJ databases">
        <authorList>
            <person name="Wallberg A."/>
        </authorList>
    </citation>
    <scope>NUCLEOTIDE SEQUENCE [LARGE SCALE GENOMIC DNA]</scope>
</reference>
<feature type="non-terminal residue" evidence="4">
    <location>
        <position position="1222"/>
    </location>
</feature>